<sequence>MGDKIVRFQVRVEEGGASWGVHMVANGIVCGLDVNTRNLKIVEGLALSGGLFPAVEKGTCQIPQDIDLSGWLDVETTAKGDSVSVSINGREIASVQDLKVRPLLGGSGMNTGSVAFGGPAGWSAVYRALAVTDLAGKELYTNELRDEEPTLSDFQVGTNHLSCTVDGAKRDRACFGGDLYVMGRSVAYSTAFFEAVKGSIQLLLSHQTSDGYIGNLCPIQAPEHDGPDEPPTYAFYSLTYGLLLVVAVKEYWLHSGDHAVVQKYLEKLKTFMAFVESMAREDGLVEAPPPLSSKRPNPHAPLPSHRATPRDSYPLKTAMPIDRKLPLGSNLPSTGSCLDVLAYANTLNLATDACATLNTRLNQHPNHAPPAFLDIPGWDASGVVSPYSTGFAVEALFAAGQARRALDLVRGVWGPMADPRGPNYSGAHWEAMRADGTPFNHDVSLVHGWSTWPVFLLPKYLAGLRPIEPGWSRFAVEPVFAGLELVECSLATPAGSIHVELRVNDVVGAADLTLRVPVGAEAVVKAPVGWVLQGKLMFRARNTRYTSR</sequence>
<accession>A0A9P1MCD4</accession>
<comment type="caution">
    <text evidence="4">The sequence shown here is derived from an EMBL/GenBank/DDBJ whole genome shotgun (WGS) entry which is preliminary data.</text>
</comment>
<dbReference type="AlphaFoldDB" id="A0A9P1MCD4"/>
<evidence type="ECO:0000313" key="4">
    <source>
        <dbReference type="EMBL" id="CAI4215623.1"/>
    </source>
</evidence>
<dbReference type="PANTHER" id="PTHR34987">
    <property type="entry name" value="C, PUTATIVE (AFU_ORTHOLOGUE AFUA_3G02880)-RELATED"/>
    <property type="match status" value="1"/>
</dbReference>
<evidence type="ECO:0008006" key="6">
    <source>
        <dbReference type="Google" id="ProtNLM"/>
    </source>
</evidence>
<name>A0A9P1MCD4_9PEZI</name>
<dbReference type="Gene3D" id="2.60.420.10">
    <property type="entry name" value="Maltose phosphorylase, domain 3"/>
    <property type="match status" value="1"/>
</dbReference>
<dbReference type="Pfam" id="PF17390">
    <property type="entry name" value="Bac_rhamnosid_C"/>
    <property type="match status" value="1"/>
</dbReference>
<dbReference type="SUPFAM" id="SSF48208">
    <property type="entry name" value="Six-hairpin glycosidases"/>
    <property type="match status" value="1"/>
</dbReference>
<gene>
    <name evidence="4" type="ORF">PPNO1_LOCUS5331</name>
</gene>
<evidence type="ECO:0000256" key="1">
    <source>
        <dbReference type="SAM" id="MobiDB-lite"/>
    </source>
</evidence>
<keyword evidence="5" id="KW-1185">Reference proteome</keyword>
<feature type="domain" description="Alpha-L-rhamnosidase six-hairpin glycosidase" evidence="2">
    <location>
        <begin position="158"/>
        <end position="281"/>
    </location>
</feature>
<evidence type="ECO:0000259" key="2">
    <source>
        <dbReference type="Pfam" id="PF17389"/>
    </source>
</evidence>
<dbReference type="InterPro" id="IPR008928">
    <property type="entry name" value="6-hairpin_glycosidase_sf"/>
</dbReference>
<feature type="region of interest" description="Disordered" evidence="1">
    <location>
        <begin position="285"/>
        <end position="313"/>
    </location>
</feature>
<organism evidence="4 5">
    <name type="scientific">Parascedosporium putredinis</name>
    <dbReference type="NCBI Taxonomy" id="1442378"/>
    <lineage>
        <taxon>Eukaryota</taxon>
        <taxon>Fungi</taxon>
        <taxon>Dikarya</taxon>
        <taxon>Ascomycota</taxon>
        <taxon>Pezizomycotina</taxon>
        <taxon>Sordariomycetes</taxon>
        <taxon>Hypocreomycetidae</taxon>
        <taxon>Microascales</taxon>
        <taxon>Microascaceae</taxon>
        <taxon>Parascedosporium</taxon>
    </lineage>
</organism>
<protein>
    <recommendedName>
        <fullName evidence="6">Alpha-L-rhamnosidase</fullName>
    </recommendedName>
</protein>
<evidence type="ECO:0000259" key="3">
    <source>
        <dbReference type="Pfam" id="PF17390"/>
    </source>
</evidence>
<dbReference type="Pfam" id="PF17389">
    <property type="entry name" value="Bac_rhamnosid6H"/>
    <property type="match status" value="1"/>
</dbReference>
<evidence type="ECO:0000313" key="5">
    <source>
        <dbReference type="Proteomes" id="UP000838763"/>
    </source>
</evidence>
<dbReference type="OrthoDB" id="10036721at2759"/>
<feature type="domain" description="Alpha-L-rhamnosidase C-terminal" evidence="3">
    <location>
        <begin position="463"/>
        <end position="528"/>
    </location>
</feature>
<dbReference type="InterPro" id="IPR035398">
    <property type="entry name" value="Bac_rhamnosid_C"/>
</dbReference>
<dbReference type="EMBL" id="CALLCH030000012">
    <property type="protein sequence ID" value="CAI4215623.1"/>
    <property type="molecule type" value="Genomic_DNA"/>
</dbReference>
<dbReference type="GO" id="GO:0003824">
    <property type="term" value="F:catalytic activity"/>
    <property type="evidence" value="ECO:0007669"/>
    <property type="project" value="UniProtKB-ARBA"/>
</dbReference>
<dbReference type="PANTHER" id="PTHR34987:SF4">
    <property type="entry name" value="ALPHA-L-RHAMNOSIDASE C-TERMINAL DOMAIN-CONTAINING PROTEIN"/>
    <property type="match status" value="1"/>
</dbReference>
<proteinExistence type="predicted"/>
<dbReference type="InterPro" id="IPR012341">
    <property type="entry name" value="6hp_glycosidase-like_sf"/>
</dbReference>
<dbReference type="InterPro" id="IPR035396">
    <property type="entry name" value="Bac_rhamnosid6H"/>
</dbReference>
<dbReference type="Proteomes" id="UP000838763">
    <property type="component" value="Unassembled WGS sequence"/>
</dbReference>
<dbReference type="GO" id="GO:0005975">
    <property type="term" value="P:carbohydrate metabolic process"/>
    <property type="evidence" value="ECO:0007669"/>
    <property type="project" value="InterPro"/>
</dbReference>
<reference evidence="4" key="1">
    <citation type="submission" date="2022-11" db="EMBL/GenBank/DDBJ databases">
        <authorList>
            <person name="Scott C."/>
            <person name="Bruce N."/>
        </authorList>
    </citation>
    <scope>NUCLEOTIDE SEQUENCE</scope>
</reference>
<dbReference type="Gene3D" id="1.50.10.10">
    <property type="match status" value="2"/>
</dbReference>